<dbReference type="EMBL" id="CP089983">
    <property type="protein sequence ID" value="WXB06258.1"/>
    <property type="molecule type" value="Genomic_DNA"/>
</dbReference>
<sequence>MQWGLDQWLITDAFLQEWRFWVAPLEGRANERKISRWDMPREPLFHLIPQAFNESGAREDDVAADLLAIYDTLTGARLAAELPQPTRDRRRRLRGFTTELSRVLYAAMEAGVLRFERHEVPWPFPEKEEKPEDRRDEAKKDEEETFLYKLRLHDGRYGRCSTLDYRLVLANGQVVTGTTDGTGLIEQRLPKREQTIHVKYAPPDLDHEIEREVIVLPETTTDADYIAHLRNMGFDRKDDHRAIIGFQAAHKELIITGTLDQKTKNAINAVVTGQLNSGIQG</sequence>
<evidence type="ECO:0000313" key="1">
    <source>
        <dbReference type="EMBL" id="WXB06258.1"/>
    </source>
</evidence>
<dbReference type="Proteomes" id="UP001374803">
    <property type="component" value="Chromosome"/>
</dbReference>
<keyword evidence="2" id="KW-1185">Reference proteome</keyword>
<dbReference type="RefSeq" id="WP_394835906.1">
    <property type="nucleotide sequence ID" value="NZ_CP089929.1"/>
</dbReference>
<protein>
    <submittedName>
        <fullName evidence="1">Uncharacterized protein</fullName>
    </submittedName>
</protein>
<evidence type="ECO:0000313" key="2">
    <source>
        <dbReference type="Proteomes" id="UP001374803"/>
    </source>
</evidence>
<proteinExistence type="predicted"/>
<reference evidence="1" key="1">
    <citation type="submission" date="2021-12" db="EMBL/GenBank/DDBJ databases">
        <title>Discovery of the Pendulisporaceae a myxobacterial family with distinct sporulation behavior and unique specialized metabolism.</title>
        <authorList>
            <person name="Garcia R."/>
            <person name="Popoff A."/>
            <person name="Bader C.D."/>
            <person name="Loehr J."/>
            <person name="Walesch S."/>
            <person name="Walt C."/>
            <person name="Boldt J."/>
            <person name="Bunk B."/>
            <person name="Haeckl F.J.F.P.J."/>
            <person name="Gunesch A.P."/>
            <person name="Birkelbach J."/>
            <person name="Nuebel U."/>
            <person name="Pietschmann T."/>
            <person name="Bach T."/>
            <person name="Mueller R."/>
        </authorList>
    </citation>
    <scope>NUCLEOTIDE SEQUENCE</scope>
    <source>
        <strain evidence="1">MSr11367</strain>
    </source>
</reference>
<gene>
    <name evidence="1" type="ORF">LVJ94_03225</name>
</gene>
<organism evidence="1 2">
    <name type="scientific">Pendulispora rubella</name>
    <dbReference type="NCBI Taxonomy" id="2741070"/>
    <lineage>
        <taxon>Bacteria</taxon>
        <taxon>Pseudomonadati</taxon>
        <taxon>Myxococcota</taxon>
        <taxon>Myxococcia</taxon>
        <taxon>Myxococcales</taxon>
        <taxon>Sorangiineae</taxon>
        <taxon>Pendulisporaceae</taxon>
        <taxon>Pendulispora</taxon>
    </lineage>
</organism>
<name>A0ABZ2L5W3_9BACT</name>
<accession>A0ABZ2L5W3</accession>